<dbReference type="GO" id="GO:0003677">
    <property type="term" value="F:DNA binding"/>
    <property type="evidence" value="ECO:0007669"/>
    <property type="project" value="InterPro"/>
</dbReference>
<name>A1AQR3_PELPD</name>
<dbReference type="InterPro" id="IPR036953">
    <property type="entry name" value="GreA/GreB_C_sf"/>
</dbReference>
<dbReference type="InterPro" id="IPR001437">
    <property type="entry name" value="Tscrpt_elong_fac_GreA/B_C"/>
</dbReference>
<dbReference type="AlphaFoldDB" id="A1AQR3"/>
<dbReference type="PIRSF" id="PIRSF006092">
    <property type="entry name" value="GreA_GreB"/>
    <property type="match status" value="1"/>
</dbReference>
<dbReference type="GO" id="GO:0003746">
    <property type="term" value="F:translation elongation factor activity"/>
    <property type="evidence" value="ECO:0007669"/>
    <property type="project" value="UniProtKB-KW"/>
</dbReference>
<proteinExistence type="predicted"/>
<keyword evidence="2" id="KW-0648">Protein biosynthesis</keyword>
<dbReference type="SUPFAM" id="SSF54534">
    <property type="entry name" value="FKBP-like"/>
    <property type="match status" value="1"/>
</dbReference>
<sequence>MSGMTGAPTGQTRKQRILDQIIQQLSRDLELLLSAARTAHEASIHEDNVPENKYDTMGLEASYVAQGQANRGQEIRQAVQEYRFLTLHPFDDDSPIRLTALVTLRAGDDGTAKNVFIGPREGGLKVMDQGEEVMVITPASPLGRSLIGRQQGDCIETGSGAGIREYEIVQVG</sequence>
<dbReference type="eggNOG" id="COG0782">
    <property type="taxonomic scope" value="Bacteria"/>
</dbReference>
<dbReference type="GO" id="GO:0070063">
    <property type="term" value="F:RNA polymerase binding"/>
    <property type="evidence" value="ECO:0007669"/>
    <property type="project" value="InterPro"/>
</dbReference>
<keyword evidence="2" id="KW-0251">Elongation factor</keyword>
<dbReference type="Proteomes" id="UP000006732">
    <property type="component" value="Chromosome"/>
</dbReference>
<dbReference type="Gene3D" id="3.10.50.30">
    <property type="entry name" value="Transcription elongation factor, GreA/GreB, C-terminal domain"/>
    <property type="match status" value="1"/>
</dbReference>
<accession>A1AQR3</accession>
<evidence type="ECO:0000259" key="1">
    <source>
        <dbReference type="Pfam" id="PF01272"/>
    </source>
</evidence>
<organism evidence="2 3">
    <name type="scientific">Pelobacter propionicus (strain DSM 2379 / NBRC 103807 / OttBd1)</name>
    <dbReference type="NCBI Taxonomy" id="338966"/>
    <lineage>
        <taxon>Bacteria</taxon>
        <taxon>Pseudomonadati</taxon>
        <taxon>Thermodesulfobacteriota</taxon>
        <taxon>Desulfuromonadia</taxon>
        <taxon>Desulfuromonadales</taxon>
        <taxon>Desulfuromonadaceae</taxon>
        <taxon>Pelobacter</taxon>
    </lineage>
</organism>
<dbReference type="GO" id="GO:0032784">
    <property type="term" value="P:regulation of DNA-templated transcription elongation"/>
    <property type="evidence" value="ECO:0007669"/>
    <property type="project" value="InterPro"/>
</dbReference>
<dbReference type="Pfam" id="PF01272">
    <property type="entry name" value="GreA_GreB"/>
    <property type="match status" value="1"/>
</dbReference>
<dbReference type="InterPro" id="IPR023459">
    <property type="entry name" value="Tscrpt_elong_fac_GreA/B_fam"/>
</dbReference>
<reference evidence="2 3" key="1">
    <citation type="submission" date="2006-10" db="EMBL/GenBank/DDBJ databases">
        <title>Complete sequence of chromosome of Pelobacter propionicus DSM 2379.</title>
        <authorList>
            <consortium name="US DOE Joint Genome Institute"/>
            <person name="Copeland A."/>
            <person name="Lucas S."/>
            <person name="Lapidus A."/>
            <person name="Barry K."/>
            <person name="Detter J.C."/>
            <person name="Glavina del Rio T."/>
            <person name="Hammon N."/>
            <person name="Israni S."/>
            <person name="Dalin E."/>
            <person name="Tice H."/>
            <person name="Pitluck S."/>
            <person name="Saunders E."/>
            <person name="Brettin T."/>
            <person name="Bruce D."/>
            <person name="Han C."/>
            <person name="Tapia R."/>
            <person name="Schmutz J."/>
            <person name="Larimer F."/>
            <person name="Land M."/>
            <person name="Hauser L."/>
            <person name="Kyrpides N."/>
            <person name="Kim E."/>
            <person name="Lovley D."/>
            <person name="Richardson P."/>
        </authorList>
    </citation>
    <scope>NUCLEOTIDE SEQUENCE [LARGE SCALE GENOMIC DNA]</scope>
    <source>
        <strain evidence="3">DSM 2379 / NBRC 103807 / OttBd1</strain>
    </source>
</reference>
<dbReference type="STRING" id="338966.Ppro_2075"/>
<dbReference type="KEGG" id="ppd:Ppro_2075"/>
<evidence type="ECO:0000313" key="3">
    <source>
        <dbReference type="Proteomes" id="UP000006732"/>
    </source>
</evidence>
<evidence type="ECO:0000313" key="2">
    <source>
        <dbReference type="EMBL" id="ABK99683.1"/>
    </source>
</evidence>
<gene>
    <name evidence="2" type="ordered locus">Ppro_2075</name>
</gene>
<dbReference type="HOGENOM" id="CLU_114442_0_0_7"/>
<feature type="domain" description="Transcription elongation factor GreA/GreB C-terminal" evidence="1">
    <location>
        <begin position="97"/>
        <end position="171"/>
    </location>
</feature>
<dbReference type="EMBL" id="CP000482">
    <property type="protein sequence ID" value="ABK99683.1"/>
    <property type="molecule type" value="Genomic_DNA"/>
</dbReference>
<keyword evidence="3" id="KW-1185">Reference proteome</keyword>
<protein>
    <submittedName>
        <fullName evidence="2">GreA/GreB family elongation factor</fullName>
    </submittedName>
</protein>